<dbReference type="Pfam" id="PF03466">
    <property type="entry name" value="LysR_substrate"/>
    <property type="match status" value="1"/>
</dbReference>
<dbReference type="Gene3D" id="3.40.190.10">
    <property type="entry name" value="Periplasmic binding protein-like II"/>
    <property type="match status" value="2"/>
</dbReference>
<sequence length="301" mass="32479">MDRLQTGWPNLRTLALFVAVVEEGSVGAGARKVGMAQPNASRSIADLETEMKAALLERRPGGSVPTPLGRALADHARDVLESVRDFNRWVAESQSTRPTELHVGASMTIAEKLLPAWLSTVREVFPGARINVSVLNSAQVVDEVQQGRLQLGFIETPHVPVRLHFRVVQEDELLVAIAPHHEWASRTGRISLRELAETALVVREQGSGTREALQQLLAGYAPVEPAQVLSSNAAVRVAVESGAGPAVLSELALRDHLANGHLLRVPIEGSRISRPLTAVWSGPRRLTGLARELVAIAASRP</sequence>
<protein>
    <submittedName>
        <fullName evidence="6">LysR family transcriptional regulator</fullName>
    </submittedName>
</protein>
<evidence type="ECO:0000259" key="5">
    <source>
        <dbReference type="PROSITE" id="PS50931"/>
    </source>
</evidence>
<evidence type="ECO:0000256" key="1">
    <source>
        <dbReference type="ARBA" id="ARBA00009437"/>
    </source>
</evidence>
<dbReference type="InterPro" id="IPR005119">
    <property type="entry name" value="LysR_subst-bd"/>
</dbReference>
<dbReference type="AlphaFoldDB" id="A0A9D2H5F5"/>
<organism evidence="6 7">
    <name type="scientific">Candidatus Microbacterium stercoravium</name>
    <dbReference type="NCBI Taxonomy" id="2838697"/>
    <lineage>
        <taxon>Bacteria</taxon>
        <taxon>Bacillati</taxon>
        <taxon>Actinomycetota</taxon>
        <taxon>Actinomycetes</taxon>
        <taxon>Micrococcales</taxon>
        <taxon>Microbacteriaceae</taxon>
        <taxon>Microbacterium</taxon>
    </lineage>
</organism>
<dbReference type="PROSITE" id="PS50931">
    <property type="entry name" value="HTH_LYSR"/>
    <property type="match status" value="1"/>
</dbReference>
<dbReference type="Gene3D" id="1.10.10.10">
    <property type="entry name" value="Winged helix-like DNA-binding domain superfamily/Winged helix DNA-binding domain"/>
    <property type="match status" value="1"/>
</dbReference>
<dbReference type="EMBL" id="DXAM01000126">
    <property type="protein sequence ID" value="HJA04972.1"/>
    <property type="molecule type" value="Genomic_DNA"/>
</dbReference>
<evidence type="ECO:0000313" key="7">
    <source>
        <dbReference type="Proteomes" id="UP000824220"/>
    </source>
</evidence>
<keyword evidence="2" id="KW-0805">Transcription regulation</keyword>
<dbReference type="SUPFAM" id="SSF46785">
    <property type="entry name" value="Winged helix' DNA-binding domain"/>
    <property type="match status" value="1"/>
</dbReference>
<evidence type="ECO:0000313" key="6">
    <source>
        <dbReference type="EMBL" id="HJA04972.1"/>
    </source>
</evidence>
<dbReference type="InterPro" id="IPR036388">
    <property type="entry name" value="WH-like_DNA-bd_sf"/>
</dbReference>
<feature type="domain" description="HTH lysR-type" evidence="5">
    <location>
        <begin position="9"/>
        <end position="66"/>
    </location>
</feature>
<dbReference type="GO" id="GO:0000976">
    <property type="term" value="F:transcription cis-regulatory region binding"/>
    <property type="evidence" value="ECO:0007669"/>
    <property type="project" value="TreeGrafter"/>
</dbReference>
<keyword evidence="4" id="KW-0804">Transcription</keyword>
<dbReference type="Pfam" id="PF00126">
    <property type="entry name" value="HTH_1"/>
    <property type="match status" value="1"/>
</dbReference>
<comment type="caution">
    <text evidence="6">The sequence shown here is derived from an EMBL/GenBank/DDBJ whole genome shotgun (WGS) entry which is preliminary data.</text>
</comment>
<dbReference type="Proteomes" id="UP000824220">
    <property type="component" value="Unassembled WGS sequence"/>
</dbReference>
<reference evidence="6" key="1">
    <citation type="journal article" date="2021" name="PeerJ">
        <title>Extensive microbial diversity within the chicken gut microbiome revealed by metagenomics and culture.</title>
        <authorList>
            <person name="Gilroy R."/>
            <person name="Ravi A."/>
            <person name="Getino M."/>
            <person name="Pursley I."/>
            <person name="Horton D.L."/>
            <person name="Alikhan N.F."/>
            <person name="Baker D."/>
            <person name="Gharbi K."/>
            <person name="Hall N."/>
            <person name="Watson M."/>
            <person name="Adriaenssens E.M."/>
            <person name="Foster-Nyarko E."/>
            <person name="Jarju S."/>
            <person name="Secka A."/>
            <person name="Antonio M."/>
            <person name="Oren A."/>
            <person name="Chaudhuri R.R."/>
            <person name="La Ragione R."/>
            <person name="Hildebrand F."/>
            <person name="Pallen M.J."/>
        </authorList>
    </citation>
    <scope>NUCLEOTIDE SEQUENCE</scope>
    <source>
        <strain evidence="6">ChiHjej8B7-3636</strain>
    </source>
</reference>
<comment type="similarity">
    <text evidence="1">Belongs to the LysR transcriptional regulatory family.</text>
</comment>
<evidence type="ECO:0000256" key="2">
    <source>
        <dbReference type="ARBA" id="ARBA00023015"/>
    </source>
</evidence>
<dbReference type="InterPro" id="IPR000847">
    <property type="entry name" value="LysR_HTH_N"/>
</dbReference>
<gene>
    <name evidence="6" type="ORF">H9800_08965</name>
</gene>
<dbReference type="PANTHER" id="PTHR30126:SF39">
    <property type="entry name" value="HTH-TYPE TRANSCRIPTIONAL REGULATOR CYSL"/>
    <property type="match status" value="1"/>
</dbReference>
<evidence type="ECO:0000256" key="3">
    <source>
        <dbReference type="ARBA" id="ARBA00023125"/>
    </source>
</evidence>
<dbReference type="GO" id="GO:0003700">
    <property type="term" value="F:DNA-binding transcription factor activity"/>
    <property type="evidence" value="ECO:0007669"/>
    <property type="project" value="InterPro"/>
</dbReference>
<dbReference type="SUPFAM" id="SSF53850">
    <property type="entry name" value="Periplasmic binding protein-like II"/>
    <property type="match status" value="1"/>
</dbReference>
<proteinExistence type="inferred from homology"/>
<evidence type="ECO:0000256" key="4">
    <source>
        <dbReference type="ARBA" id="ARBA00023163"/>
    </source>
</evidence>
<keyword evidence="3" id="KW-0238">DNA-binding</keyword>
<reference evidence="6" key="2">
    <citation type="submission" date="2021-04" db="EMBL/GenBank/DDBJ databases">
        <authorList>
            <person name="Gilroy R."/>
        </authorList>
    </citation>
    <scope>NUCLEOTIDE SEQUENCE</scope>
    <source>
        <strain evidence="6">ChiHjej8B7-3636</strain>
    </source>
</reference>
<dbReference type="InterPro" id="IPR036390">
    <property type="entry name" value="WH_DNA-bd_sf"/>
</dbReference>
<accession>A0A9D2H5F5</accession>
<dbReference type="PANTHER" id="PTHR30126">
    <property type="entry name" value="HTH-TYPE TRANSCRIPTIONAL REGULATOR"/>
    <property type="match status" value="1"/>
</dbReference>
<name>A0A9D2H5F5_9MICO</name>